<sequence>MNLLLLAFGAQAENHYQANFAILSFLKDPLIKRVIIVTDRSDFYTFLAERVEFIHIDAQTLREWQGESGFFWRIKIKALERAQQCYPTQHLLYIDSDTFLAGSIAPLYRHLQRGGGLMHKRECALGDKTDKTLRNMYRSLQGSRLAGLDIGAQSTMWNAGVIALPADKAKETIALALRLCDEICTTDCPRRLVEQFAFSLALEHSMELQPCTEIIGHYWGNKGEWNKLITEFLVNARLKDLSLSQCIAQLGEFNWRQLPLHKKQRSTNARLKAFIDRCFKDKNIQYFP</sequence>
<dbReference type="EMBL" id="SNYQ01000003">
    <property type="protein sequence ID" value="TDQ58072.1"/>
    <property type="molecule type" value="Genomic_DNA"/>
</dbReference>
<evidence type="ECO:0000313" key="2">
    <source>
        <dbReference type="Proteomes" id="UP000295657"/>
    </source>
</evidence>
<dbReference type="RefSeq" id="WP_133544348.1">
    <property type="nucleotide sequence ID" value="NZ_SNYQ01000003.1"/>
</dbReference>
<evidence type="ECO:0008006" key="3">
    <source>
        <dbReference type="Google" id="ProtNLM"/>
    </source>
</evidence>
<protein>
    <recommendedName>
        <fullName evidence="3">Glycosyl transferase family 8</fullName>
    </recommendedName>
</protein>
<proteinExistence type="predicted"/>
<dbReference type="AlphaFoldDB" id="A0A4R6V8N5"/>
<accession>A0A4R6V8N5</accession>
<reference evidence="1 2" key="1">
    <citation type="submission" date="2019-03" db="EMBL/GenBank/DDBJ databases">
        <title>Genomic Encyclopedia of Type Strains, Phase IV (KMG-IV): sequencing the most valuable type-strain genomes for metagenomic binning, comparative biology and taxonomic classification.</title>
        <authorList>
            <person name="Goeker M."/>
        </authorList>
    </citation>
    <scope>NUCLEOTIDE SEQUENCE [LARGE SCALE GENOMIC DNA]</scope>
    <source>
        <strain evidence="1 2">DSM 28403</strain>
    </source>
</reference>
<comment type="caution">
    <text evidence="1">The sequence shown here is derived from an EMBL/GenBank/DDBJ whole genome shotgun (WGS) entry which is preliminary data.</text>
</comment>
<dbReference type="SUPFAM" id="SSF53448">
    <property type="entry name" value="Nucleotide-diphospho-sugar transferases"/>
    <property type="match status" value="1"/>
</dbReference>
<gene>
    <name evidence="1" type="ORF">EDC45_1144</name>
</gene>
<dbReference type="Proteomes" id="UP000295657">
    <property type="component" value="Unassembled WGS sequence"/>
</dbReference>
<organism evidence="1 2">
    <name type="scientific">Mesocricetibacter intestinalis</name>
    <dbReference type="NCBI Taxonomy" id="1521930"/>
    <lineage>
        <taxon>Bacteria</taxon>
        <taxon>Pseudomonadati</taxon>
        <taxon>Pseudomonadota</taxon>
        <taxon>Gammaproteobacteria</taxon>
        <taxon>Pasteurellales</taxon>
        <taxon>Pasteurellaceae</taxon>
        <taxon>Mesocricetibacter</taxon>
    </lineage>
</organism>
<name>A0A4R6V8N5_9PAST</name>
<dbReference type="InterPro" id="IPR029044">
    <property type="entry name" value="Nucleotide-diphossugar_trans"/>
</dbReference>
<dbReference type="OrthoDB" id="850028at2"/>
<evidence type="ECO:0000313" key="1">
    <source>
        <dbReference type="EMBL" id="TDQ58072.1"/>
    </source>
</evidence>
<keyword evidence="2" id="KW-1185">Reference proteome</keyword>